<dbReference type="GO" id="GO:0005739">
    <property type="term" value="C:mitochondrion"/>
    <property type="evidence" value="ECO:0007669"/>
    <property type="project" value="TreeGrafter"/>
</dbReference>
<accession>A0A2C5YSS2</accession>
<dbReference type="SUPFAM" id="SSF53474">
    <property type="entry name" value="alpha/beta-Hydrolases"/>
    <property type="match status" value="1"/>
</dbReference>
<keyword evidence="5" id="KW-1185">Reference proteome</keyword>
<dbReference type="Pfam" id="PF00561">
    <property type="entry name" value="Abhydrolase_1"/>
    <property type="match status" value="1"/>
</dbReference>
<name>A0A2C5YSS2_9HYPO</name>
<organism evidence="4 5">
    <name type="scientific">Ophiocordyceps camponoti-rufipedis</name>
    <dbReference type="NCBI Taxonomy" id="2004952"/>
    <lineage>
        <taxon>Eukaryota</taxon>
        <taxon>Fungi</taxon>
        <taxon>Dikarya</taxon>
        <taxon>Ascomycota</taxon>
        <taxon>Pezizomycotina</taxon>
        <taxon>Sordariomycetes</taxon>
        <taxon>Hypocreomycetidae</taxon>
        <taxon>Hypocreales</taxon>
        <taxon>Ophiocordycipitaceae</taxon>
        <taxon>Ophiocordyceps</taxon>
    </lineage>
</organism>
<protein>
    <recommendedName>
        <fullName evidence="3">AB hydrolase-1 domain-containing protein</fullName>
    </recommendedName>
</protein>
<dbReference type="InterPro" id="IPR029058">
    <property type="entry name" value="AB_hydrolase_fold"/>
</dbReference>
<evidence type="ECO:0000313" key="5">
    <source>
        <dbReference type="Proteomes" id="UP000226431"/>
    </source>
</evidence>
<dbReference type="PANTHER" id="PTHR46118:SF4">
    <property type="entry name" value="PROTEIN ABHD11"/>
    <property type="match status" value="1"/>
</dbReference>
<gene>
    <name evidence="4" type="ORF">CDD80_5799</name>
</gene>
<reference evidence="4 5" key="1">
    <citation type="submission" date="2017-06" db="EMBL/GenBank/DDBJ databases">
        <title>Ant-infecting Ophiocordyceps genomes reveal a high diversity of potential behavioral manipulation genes and a possible major role for enterotoxins.</title>
        <authorList>
            <person name="De Bekker C."/>
            <person name="Evans H.C."/>
            <person name="Brachmann A."/>
            <person name="Hughes D.P."/>
        </authorList>
    </citation>
    <scope>NUCLEOTIDE SEQUENCE [LARGE SCALE GENOMIC DNA]</scope>
    <source>
        <strain evidence="4 5">Map16</strain>
    </source>
</reference>
<comment type="similarity">
    <text evidence="1">Belongs to the AB hydrolase superfamily.</text>
</comment>
<dbReference type="AlphaFoldDB" id="A0A2C5YSS2"/>
<evidence type="ECO:0000256" key="2">
    <source>
        <dbReference type="ARBA" id="ARBA00022801"/>
    </source>
</evidence>
<dbReference type="OrthoDB" id="8119704at2759"/>
<feature type="domain" description="AB hydrolase-1" evidence="3">
    <location>
        <begin position="1"/>
        <end position="178"/>
    </location>
</feature>
<dbReference type="InterPro" id="IPR000073">
    <property type="entry name" value="AB_hydrolase_1"/>
</dbReference>
<keyword evidence="2" id="KW-0378">Hydrolase</keyword>
<dbReference type="GO" id="GO:0052689">
    <property type="term" value="F:carboxylic ester hydrolase activity"/>
    <property type="evidence" value="ECO:0007669"/>
    <property type="project" value="TreeGrafter"/>
</dbReference>
<dbReference type="PANTHER" id="PTHR46118">
    <property type="entry name" value="PROTEIN ABHD11"/>
    <property type="match status" value="1"/>
</dbReference>
<dbReference type="STRING" id="2004952.A0A2C5YSS2"/>
<sequence length="202" mass="22179">MAEDVSSFMKDNGLKEATIIGHSMGAKVAMTLALRSPDVVASLISVDNAPVQSPIQDEFGQYIRGMAEVEAAGLTSRGQADEILQESSPTVRQFLLSNLQRPQGSSKLQFRIPLNILHQSLGVLGDFPDFASTQQRFSKPALFIRGNKSNFLNDDTFPHINYLFSNHKIVGIDAGHWLTSEQPGAFCKEVVKFLEEIAKAND</sequence>
<evidence type="ECO:0000313" key="4">
    <source>
        <dbReference type="EMBL" id="PHH70673.1"/>
    </source>
</evidence>
<dbReference type="Proteomes" id="UP000226431">
    <property type="component" value="Unassembled WGS sequence"/>
</dbReference>
<comment type="caution">
    <text evidence="4">The sequence shown here is derived from an EMBL/GenBank/DDBJ whole genome shotgun (WGS) entry which is preliminary data.</text>
</comment>
<dbReference type="Gene3D" id="3.40.50.1820">
    <property type="entry name" value="alpha/beta hydrolase"/>
    <property type="match status" value="1"/>
</dbReference>
<dbReference type="EMBL" id="NJES01000598">
    <property type="protein sequence ID" value="PHH70673.1"/>
    <property type="molecule type" value="Genomic_DNA"/>
</dbReference>
<evidence type="ECO:0000259" key="3">
    <source>
        <dbReference type="Pfam" id="PF00561"/>
    </source>
</evidence>
<evidence type="ECO:0000256" key="1">
    <source>
        <dbReference type="ARBA" id="ARBA00008645"/>
    </source>
</evidence>
<proteinExistence type="inferred from homology"/>